<dbReference type="Proteomes" id="UP000039865">
    <property type="component" value="Unassembled WGS sequence"/>
</dbReference>
<keyword evidence="3" id="KW-1185">Reference proteome</keyword>
<protein>
    <submittedName>
        <fullName evidence="2">Uncharacterized protein</fullName>
    </submittedName>
</protein>
<dbReference type="OrthoDB" id="10669963at2759"/>
<dbReference type="AlphaFoldDB" id="A0A078B425"/>
<accession>A0A078B425</accession>
<organism evidence="2 3">
    <name type="scientific">Stylonychia lemnae</name>
    <name type="common">Ciliate</name>
    <dbReference type="NCBI Taxonomy" id="5949"/>
    <lineage>
        <taxon>Eukaryota</taxon>
        <taxon>Sar</taxon>
        <taxon>Alveolata</taxon>
        <taxon>Ciliophora</taxon>
        <taxon>Intramacronucleata</taxon>
        <taxon>Spirotrichea</taxon>
        <taxon>Stichotrichia</taxon>
        <taxon>Sporadotrichida</taxon>
        <taxon>Oxytrichidae</taxon>
        <taxon>Stylonychinae</taxon>
        <taxon>Stylonychia</taxon>
    </lineage>
</organism>
<evidence type="ECO:0000256" key="1">
    <source>
        <dbReference type="SAM" id="MobiDB-lite"/>
    </source>
</evidence>
<proteinExistence type="predicted"/>
<gene>
    <name evidence="2" type="primary">Contig13543.g14452</name>
    <name evidence="2" type="ORF">STYLEM_17381</name>
</gene>
<evidence type="ECO:0000313" key="3">
    <source>
        <dbReference type="Proteomes" id="UP000039865"/>
    </source>
</evidence>
<dbReference type="InParanoid" id="A0A078B425"/>
<dbReference type="EMBL" id="CCKQ01016390">
    <property type="protein sequence ID" value="CDW88263.1"/>
    <property type="molecule type" value="Genomic_DNA"/>
</dbReference>
<feature type="region of interest" description="Disordered" evidence="1">
    <location>
        <begin position="181"/>
        <end position="201"/>
    </location>
</feature>
<reference evidence="2 3" key="1">
    <citation type="submission" date="2014-06" db="EMBL/GenBank/DDBJ databases">
        <authorList>
            <person name="Swart Estienne"/>
        </authorList>
    </citation>
    <scope>NUCLEOTIDE SEQUENCE [LARGE SCALE GENOMIC DNA]</scope>
    <source>
        <strain evidence="2 3">130c</strain>
    </source>
</reference>
<evidence type="ECO:0000313" key="2">
    <source>
        <dbReference type="EMBL" id="CDW88263.1"/>
    </source>
</evidence>
<name>A0A078B425_STYLE</name>
<sequence length="384" mass="44891">MNLIQGQAPSQKMNAQIVYLLNQNKELLADQDAISLMQMINNFQEAIVNRTSHVLDLMLKTYNLVKLLEQIKLIDLTIIENQKQTETIDVNNLIELISESYSQIYNKVYKKDIHAQFKEALDQLNEDSDIEITPNDKDEGKYELEINNCYVQEIKQFHENKVEIDYKLQTQESSIMQFYQENSRHNPQSQSQQKSKNHLQSIHSQIKYSKNDDYSSLDQSSSQSSQKIMTYRDKQMIKVQDRSSNSNLHSKTGSQHNTVLYSNPELTAYDKPINFYMVRKIFQDRKIEVTAQISRDLNAYRQCPYTLYLYNSNRQDIIVGIVYVHSKIWPKYVTFLKGVKQNRVGQEEYYVCNKESSLRNEFGKNITPQATVQTARGPFDIVSL</sequence>